<feature type="transmembrane region" description="Helical" evidence="1">
    <location>
        <begin position="63"/>
        <end position="82"/>
    </location>
</feature>
<dbReference type="PATRIC" id="fig|135826.4.peg.771"/>
<keyword evidence="4" id="KW-1185">Reference proteome</keyword>
<name>A0A0C2RLW7_9BACL</name>
<comment type="caution">
    <text evidence="3">The sequence shown here is derived from an EMBL/GenBank/DDBJ whole genome shotgun (WGS) entry which is preliminary data.</text>
</comment>
<dbReference type="Pfam" id="PF07853">
    <property type="entry name" value="DUF1648"/>
    <property type="match status" value="1"/>
</dbReference>
<dbReference type="RefSeq" id="WP_052473953.1">
    <property type="nucleotide sequence ID" value="NZ_JXRQ01000015.1"/>
</dbReference>
<reference evidence="3 4" key="1">
    <citation type="submission" date="2015-01" db="EMBL/GenBank/DDBJ databases">
        <title>Genome sequence of Jeotgalibacillus alimentarius.</title>
        <authorList>
            <person name="Goh K.M."/>
            <person name="Chan K.-G."/>
            <person name="Yaakop A.S."/>
            <person name="Ee R."/>
            <person name="Gan H.M."/>
            <person name="Chan C.S."/>
        </authorList>
    </citation>
    <scope>NUCLEOTIDE SEQUENCE [LARGE SCALE GENOMIC DNA]</scope>
    <source>
        <strain evidence="3 4">YKJ-13</strain>
    </source>
</reference>
<feature type="transmembrane region" description="Helical" evidence="1">
    <location>
        <begin position="139"/>
        <end position="161"/>
    </location>
</feature>
<evidence type="ECO:0000256" key="1">
    <source>
        <dbReference type="SAM" id="Phobius"/>
    </source>
</evidence>
<evidence type="ECO:0000259" key="2">
    <source>
        <dbReference type="Pfam" id="PF07853"/>
    </source>
</evidence>
<dbReference type="STRING" id="135826.KP77_07770"/>
<keyword evidence="1" id="KW-0472">Membrane</keyword>
<feature type="transmembrane region" description="Helical" evidence="1">
    <location>
        <begin position="103"/>
        <end position="127"/>
    </location>
</feature>
<evidence type="ECO:0000313" key="3">
    <source>
        <dbReference type="EMBL" id="KIL51265.1"/>
    </source>
</evidence>
<protein>
    <recommendedName>
        <fullName evidence="2">DUF1648 domain-containing protein</fullName>
    </recommendedName>
</protein>
<dbReference type="OrthoDB" id="9808690at2"/>
<keyword evidence="1" id="KW-1133">Transmembrane helix</keyword>
<feature type="domain" description="DUF1648" evidence="2">
    <location>
        <begin position="26"/>
        <end position="72"/>
    </location>
</feature>
<organism evidence="3 4">
    <name type="scientific">Jeotgalibacillus alimentarius</name>
    <dbReference type="NCBI Taxonomy" id="135826"/>
    <lineage>
        <taxon>Bacteria</taxon>
        <taxon>Bacillati</taxon>
        <taxon>Bacillota</taxon>
        <taxon>Bacilli</taxon>
        <taxon>Bacillales</taxon>
        <taxon>Caryophanaceae</taxon>
        <taxon>Jeotgalibacillus</taxon>
    </lineage>
</organism>
<dbReference type="Proteomes" id="UP000031950">
    <property type="component" value="Unassembled WGS sequence"/>
</dbReference>
<dbReference type="AlphaFoldDB" id="A0A0C2RLW7"/>
<gene>
    <name evidence="3" type="ORF">KP77_07770</name>
</gene>
<evidence type="ECO:0000313" key="4">
    <source>
        <dbReference type="Proteomes" id="UP000031950"/>
    </source>
</evidence>
<keyword evidence="1" id="KW-0812">Transmembrane</keyword>
<dbReference type="EMBL" id="JXRQ01000015">
    <property type="protein sequence ID" value="KIL51265.1"/>
    <property type="molecule type" value="Genomic_DNA"/>
</dbReference>
<accession>A0A0C2RLW7</accession>
<proteinExistence type="predicted"/>
<dbReference type="InterPro" id="IPR012867">
    <property type="entry name" value="DUF1648"/>
</dbReference>
<sequence>MLHSDRPVIKVHVPLWAKCLSLISLILLIAASVYLAMSWGDLADTIPIHFNASGEADGFGGKWTAILLPVIGFIMWGGMTALERIPHTYNYLAKITEENAEKQYLNGVLMMNVIKNLCVLLFAYITYELTLIGSEESVNLTPGVMTAFLILLFGAMGWFVFKSFRN</sequence>
<feature type="transmembrane region" description="Helical" evidence="1">
    <location>
        <begin position="15"/>
        <end position="37"/>
    </location>
</feature>